<name>A0A494VKT6_9SPHI</name>
<dbReference type="KEGG" id="muh:HYN43_011185"/>
<keyword evidence="6" id="KW-1003">Cell membrane</keyword>
<feature type="transmembrane region" description="Helical" evidence="10">
    <location>
        <begin position="20"/>
        <end position="43"/>
    </location>
</feature>
<sequence>MSFFDIQNTAFTILNYHVSYIELLGTVFGLISVYYASAVNVLTWPTGILNELFFFILFFQVRLYADMFLQVYFFVITIYGWYNWNSGKTDLSISGLDLKAMLILLLLMAMGSVGVGVLIKNIHHLLPRYFSVPAAFPFIDSAVMVASIFATVLLSRKKIETWYLWIAVDVVCVGLYFKKQIYFFSIEYFIFLLLASYGLYHWRKELKND</sequence>
<feature type="transmembrane region" description="Helical" evidence="10">
    <location>
        <begin position="183"/>
        <end position="200"/>
    </location>
</feature>
<dbReference type="NCBIfam" id="TIGR01528">
    <property type="entry name" value="NMN_trans_PnuC"/>
    <property type="match status" value="1"/>
</dbReference>
<evidence type="ECO:0000256" key="4">
    <source>
        <dbReference type="ARBA" id="ARBA00017522"/>
    </source>
</evidence>
<keyword evidence="5" id="KW-0813">Transport</keyword>
<dbReference type="OrthoDB" id="9791248at2"/>
<organism evidence="11 12">
    <name type="scientific">Mucilaginibacter celer</name>
    <dbReference type="NCBI Taxonomy" id="2305508"/>
    <lineage>
        <taxon>Bacteria</taxon>
        <taxon>Pseudomonadati</taxon>
        <taxon>Bacteroidota</taxon>
        <taxon>Sphingobacteriia</taxon>
        <taxon>Sphingobacteriales</taxon>
        <taxon>Sphingobacteriaceae</taxon>
        <taxon>Mucilaginibacter</taxon>
    </lineage>
</organism>
<feature type="transmembrane region" description="Helical" evidence="10">
    <location>
        <begin position="63"/>
        <end position="82"/>
    </location>
</feature>
<dbReference type="RefSeq" id="WP_119409426.1">
    <property type="nucleotide sequence ID" value="NZ_CP032869.1"/>
</dbReference>
<evidence type="ECO:0000313" key="12">
    <source>
        <dbReference type="Proteomes" id="UP000270046"/>
    </source>
</evidence>
<comment type="function">
    <text evidence="1">Required for nicotinamide riboside transport across the inner membrane.</text>
</comment>
<evidence type="ECO:0000256" key="5">
    <source>
        <dbReference type="ARBA" id="ARBA00022448"/>
    </source>
</evidence>
<keyword evidence="8 10" id="KW-1133">Transmembrane helix</keyword>
<accession>A0A494VKT6</accession>
<dbReference type="PANTHER" id="PTHR36122">
    <property type="entry name" value="NICOTINAMIDE RIBOSIDE TRANSPORTER PNUC"/>
    <property type="match status" value="1"/>
</dbReference>
<evidence type="ECO:0000256" key="6">
    <source>
        <dbReference type="ARBA" id="ARBA00022475"/>
    </source>
</evidence>
<dbReference type="Proteomes" id="UP000270046">
    <property type="component" value="Chromosome"/>
</dbReference>
<keyword evidence="9 10" id="KW-0472">Membrane</keyword>
<dbReference type="GO" id="GO:0034257">
    <property type="term" value="F:nicotinamide riboside transmembrane transporter activity"/>
    <property type="evidence" value="ECO:0007669"/>
    <property type="project" value="InterPro"/>
</dbReference>
<evidence type="ECO:0000256" key="10">
    <source>
        <dbReference type="SAM" id="Phobius"/>
    </source>
</evidence>
<dbReference type="AlphaFoldDB" id="A0A494VKT6"/>
<proteinExistence type="inferred from homology"/>
<evidence type="ECO:0000256" key="7">
    <source>
        <dbReference type="ARBA" id="ARBA00022692"/>
    </source>
</evidence>
<evidence type="ECO:0000256" key="1">
    <source>
        <dbReference type="ARBA" id="ARBA00002672"/>
    </source>
</evidence>
<comment type="subcellular location">
    <subcellularLocation>
        <location evidence="2">Cell membrane</location>
        <topology evidence="2">Multi-pass membrane protein</topology>
    </subcellularLocation>
</comment>
<feature type="transmembrane region" description="Helical" evidence="10">
    <location>
        <begin position="102"/>
        <end position="122"/>
    </location>
</feature>
<keyword evidence="12" id="KW-1185">Reference proteome</keyword>
<evidence type="ECO:0000313" key="11">
    <source>
        <dbReference type="EMBL" id="AYL95816.1"/>
    </source>
</evidence>
<evidence type="ECO:0000256" key="8">
    <source>
        <dbReference type="ARBA" id="ARBA00022989"/>
    </source>
</evidence>
<evidence type="ECO:0000256" key="3">
    <source>
        <dbReference type="ARBA" id="ARBA00006669"/>
    </source>
</evidence>
<dbReference type="InterPro" id="IPR006419">
    <property type="entry name" value="NMN_transpt_PnuC"/>
</dbReference>
<feature type="transmembrane region" description="Helical" evidence="10">
    <location>
        <begin position="134"/>
        <end position="154"/>
    </location>
</feature>
<dbReference type="PANTHER" id="PTHR36122:SF2">
    <property type="entry name" value="NICOTINAMIDE RIBOSIDE TRANSPORTER PNUC"/>
    <property type="match status" value="1"/>
</dbReference>
<protein>
    <recommendedName>
        <fullName evidence="4">Nicotinamide riboside transporter PnuC</fullName>
    </recommendedName>
</protein>
<reference evidence="11 12" key="1">
    <citation type="submission" date="2018-10" db="EMBL/GenBank/DDBJ databases">
        <title>Genome sequencing of Mucilaginibacter sp. HYN0043.</title>
        <authorList>
            <person name="Kim M."/>
            <person name="Yi H."/>
        </authorList>
    </citation>
    <scope>NUCLEOTIDE SEQUENCE [LARGE SCALE GENOMIC DNA]</scope>
    <source>
        <strain evidence="11 12">HYN0043</strain>
    </source>
</reference>
<evidence type="ECO:0000256" key="9">
    <source>
        <dbReference type="ARBA" id="ARBA00023136"/>
    </source>
</evidence>
<dbReference type="GO" id="GO:0005886">
    <property type="term" value="C:plasma membrane"/>
    <property type="evidence" value="ECO:0007669"/>
    <property type="project" value="UniProtKB-SubCell"/>
</dbReference>
<gene>
    <name evidence="11" type="ORF">HYN43_011185</name>
</gene>
<dbReference type="Pfam" id="PF04973">
    <property type="entry name" value="NMN_transporter"/>
    <property type="match status" value="1"/>
</dbReference>
<comment type="similarity">
    <text evidence="3">Belongs to the nicotinamide ribonucleoside (NR) uptake permease (TC 4.B.1) family.</text>
</comment>
<dbReference type="EMBL" id="CP032869">
    <property type="protein sequence ID" value="AYL95816.1"/>
    <property type="molecule type" value="Genomic_DNA"/>
</dbReference>
<evidence type="ECO:0000256" key="2">
    <source>
        <dbReference type="ARBA" id="ARBA00004651"/>
    </source>
</evidence>
<keyword evidence="7 10" id="KW-0812">Transmembrane</keyword>